<dbReference type="EMBL" id="WTYS01000001">
    <property type="protein sequence ID" value="MXO55293.1"/>
    <property type="molecule type" value="Genomic_DNA"/>
</dbReference>
<dbReference type="PANTHER" id="PTHR43581:SF4">
    <property type="entry name" value="ATP_GTP PHOSPHATASE"/>
    <property type="match status" value="1"/>
</dbReference>
<proteinExistence type="predicted"/>
<dbReference type="PANTHER" id="PTHR43581">
    <property type="entry name" value="ATP/GTP PHOSPHATASE"/>
    <property type="match status" value="1"/>
</dbReference>
<dbReference type="Gene3D" id="3.40.50.300">
    <property type="entry name" value="P-loop containing nucleotide triphosphate hydrolases"/>
    <property type="match status" value="2"/>
</dbReference>
<accession>A0A6I4SIA0</accession>
<evidence type="ECO:0000259" key="1">
    <source>
        <dbReference type="Pfam" id="PF13304"/>
    </source>
</evidence>
<organism evidence="2 3">
    <name type="scientific">Pontixanthobacter gangjinensis</name>
    <dbReference type="NCBI Taxonomy" id="1028742"/>
    <lineage>
        <taxon>Bacteria</taxon>
        <taxon>Pseudomonadati</taxon>
        <taxon>Pseudomonadota</taxon>
        <taxon>Alphaproteobacteria</taxon>
        <taxon>Sphingomonadales</taxon>
        <taxon>Erythrobacteraceae</taxon>
        <taxon>Pontixanthobacter</taxon>
    </lineage>
</organism>
<dbReference type="GO" id="GO:0005524">
    <property type="term" value="F:ATP binding"/>
    <property type="evidence" value="ECO:0007669"/>
    <property type="project" value="InterPro"/>
</dbReference>
<dbReference type="SUPFAM" id="SSF52540">
    <property type="entry name" value="P-loop containing nucleoside triphosphate hydrolases"/>
    <property type="match status" value="1"/>
</dbReference>
<dbReference type="GO" id="GO:0016887">
    <property type="term" value="F:ATP hydrolysis activity"/>
    <property type="evidence" value="ECO:0007669"/>
    <property type="project" value="InterPro"/>
</dbReference>
<gene>
    <name evidence="2" type="ORF">GRI36_00205</name>
</gene>
<dbReference type="OrthoDB" id="9789856at2"/>
<name>A0A6I4SIA0_9SPHN</name>
<dbReference type="InterPro" id="IPR051396">
    <property type="entry name" value="Bact_Antivir_Def_Nuclease"/>
</dbReference>
<dbReference type="Proteomes" id="UP000468943">
    <property type="component" value="Unassembled WGS sequence"/>
</dbReference>
<feature type="domain" description="ATPase AAA-type core" evidence="1">
    <location>
        <begin position="420"/>
        <end position="514"/>
    </location>
</feature>
<protein>
    <submittedName>
        <fullName evidence="2">AAA family ATPase</fullName>
    </submittedName>
</protein>
<evidence type="ECO:0000313" key="3">
    <source>
        <dbReference type="Proteomes" id="UP000468943"/>
    </source>
</evidence>
<dbReference type="Pfam" id="PF13304">
    <property type="entry name" value="AAA_21"/>
    <property type="match status" value="1"/>
</dbReference>
<comment type="caution">
    <text evidence="2">The sequence shown here is derived from an EMBL/GenBank/DDBJ whole genome shotgun (WGS) entry which is preliminary data.</text>
</comment>
<dbReference type="InterPro" id="IPR003959">
    <property type="entry name" value="ATPase_AAA_core"/>
</dbReference>
<dbReference type="AlphaFoldDB" id="A0A6I4SIA0"/>
<keyword evidence="3" id="KW-1185">Reference proteome</keyword>
<sequence length="623" mass="69550">MYISSEAVVRAIHCLRASVHPFLGITFVACKAKQLSIGSTDQVSLDAITREHMDRHHRIDRRSARYFQPFKGSAAWWVVEKYPSSGLQTVNTQTFGDAFIHPRNTRSWGFAEDYLDVITRILNERQLAATVPADALAIWLLKGERLDHVRSYDDLVDVFTAKFTISDEERSRIFCRRAMDQELAFDKAISSEPLEMTAVARKLPSPPDAELEGGRTVVSLNLTNAGPAATLKLDYGPRLTIITGDNGLGKSFLLDFTWWAATGSWVEKPFLPPPDRADLTPSVSYSLSGRGDAVSSFQAAWNPTNQDWDRPNGAMTIDALAVFSRADGSFAVADPARSAFDRPGAGGGFLTAHEVWNGKPGMIEGLIRDWVKWQSANDQKTFDLFSSVLKRLSPEDLGTLCPGHPIRLPGDPREIPTIEHRYGTIPVTQASSGVQRVLLLAYLIIWSWQEHELASKRLGREPLRRMLVIVDELEAHLHPKWQRIVLPALLSTSDLLSSDLALQVIAATHSPMILASMEAEFDETTDLLYHLYGDGPSVKLEETRFVKYGDASGWLTSPLFGLKHARSREAEKAIEAAKDLQLQDSPDQQSVREVTERLKTNLASDDKFWPRWLFFAEKNGVDV</sequence>
<reference evidence="2 3" key="1">
    <citation type="submission" date="2019-12" db="EMBL/GenBank/DDBJ databases">
        <title>Genomic-based taxomic classification of the family Erythrobacteraceae.</title>
        <authorList>
            <person name="Xu L."/>
        </authorList>
    </citation>
    <scope>NUCLEOTIDE SEQUENCE [LARGE SCALE GENOMIC DNA]</scope>
    <source>
        <strain evidence="2 3">JCM 17802</strain>
    </source>
</reference>
<evidence type="ECO:0000313" key="2">
    <source>
        <dbReference type="EMBL" id="MXO55293.1"/>
    </source>
</evidence>
<dbReference type="RefSeq" id="WP_160596635.1">
    <property type="nucleotide sequence ID" value="NZ_WTYS01000001.1"/>
</dbReference>
<dbReference type="InterPro" id="IPR027417">
    <property type="entry name" value="P-loop_NTPase"/>
</dbReference>